<protein>
    <submittedName>
        <fullName evidence="1">Translation initiation factor IF-2</fullName>
    </submittedName>
</protein>
<evidence type="ECO:0000313" key="1">
    <source>
        <dbReference type="EMBL" id="HGF99872.1"/>
    </source>
</evidence>
<proteinExistence type="predicted"/>
<dbReference type="Gene3D" id="1.10.10.2480">
    <property type="match status" value="1"/>
</dbReference>
<accession>A0A7C3VF81</accession>
<sequence length="64" mass="7047">MGFASISIAEIAQDHNLPVEEVLRLCVQLSITYKNPQTKLALEDAKAILSALAADRTREPKTRP</sequence>
<keyword evidence="1" id="KW-0648">Protein biosynthesis</keyword>
<reference evidence="1" key="1">
    <citation type="journal article" date="2020" name="mSystems">
        <title>Genome- and Community-Level Interaction Insights into Carbon Utilization and Element Cycling Functions of Hydrothermarchaeota in Hydrothermal Sediment.</title>
        <authorList>
            <person name="Zhou Z."/>
            <person name="Liu Y."/>
            <person name="Xu W."/>
            <person name="Pan J."/>
            <person name="Luo Z.H."/>
            <person name="Li M."/>
        </authorList>
    </citation>
    <scope>NUCLEOTIDE SEQUENCE [LARGE SCALE GENOMIC DNA]</scope>
    <source>
        <strain evidence="1">SpSt-374</strain>
    </source>
</reference>
<gene>
    <name evidence="1" type="ORF">ENR15_04190</name>
</gene>
<keyword evidence="1" id="KW-0396">Initiation factor</keyword>
<dbReference type="AlphaFoldDB" id="A0A7C3VF81"/>
<name>A0A7C3VF81_9CYAN</name>
<dbReference type="EMBL" id="DSPX01000040">
    <property type="protein sequence ID" value="HGF99872.1"/>
    <property type="molecule type" value="Genomic_DNA"/>
</dbReference>
<dbReference type="GO" id="GO:0003743">
    <property type="term" value="F:translation initiation factor activity"/>
    <property type="evidence" value="ECO:0007669"/>
    <property type="project" value="UniProtKB-KW"/>
</dbReference>
<comment type="caution">
    <text evidence="1">The sequence shown here is derived from an EMBL/GenBank/DDBJ whole genome shotgun (WGS) entry which is preliminary data.</text>
</comment>
<organism evidence="1">
    <name type="scientific">Planktothricoides sp. SpSt-374</name>
    <dbReference type="NCBI Taxonomy" id="2282167"/>
    <lineage>
        <taxon>Bacteria</taxon>
        <taxon>Bacillati</taxon>
        <taxon>Cyanobacteriota</taxon>
        <taxon>Cyanophyceae</taxon>
        <taxon>Oscillatoriophycideae</taxon>
        <taxon>Oscillatoriales</taxon>
        <taxon>Oscillatoriaceae</taxon>
        <taxon>Planktothricoides</taxon>
    </lineage>
</organism>